<dbReference type="EMBL" id="AP025314">
    <property type="protein sequence ID" value="BDD08149.1"/>
    <property type="molecule type" value="Genomic_DNA"/>
</dbReference>
<feature type="transmembrane region" description="Helical" evidence="7">
    <location>
        <begin position="12"/>
        <end position="30"/>
    </location>
</feature>
<name>A0AAU9D146_9BACT</name>
<evidence type="ECO:0000256" key="6">
    <source>
        <dbReference type="ARBA" id="ARBA00023136"/>
    </source>
</evidence>
<dbReference type="PANTHER" id="PTHR30106:SF1">
    <property type="entry name" value="UPF0324 MEMBRANE PROTEIN FN0533"/>
    <property type="match status" value="1"/>
</dbReference>
<evidence type="ECO:0000256" key="5">
    <source>
        <dbReference type="ARBA" id="ARBA00022989"/>
    </source>
</evidence>
<feature type="transmembrane region" description="Helical" evidence="7">
    <location>
        <begin position="208"/>
        <end position="226"/>
    </location>
</feature>
<feature type="transmembrane region" description="Helical" evidence="7">
    <location>
        <begin position="294"/>
        <end position="315"/>
    </location>
</feature>
<accession>A0AAU9D146</accession>
<comment type="subcellular location">
    <subcellularLocation>
        <location evidence="1">Cell membrane</location>
        <topology evidence="1">Multi-pass membrane protein</topology>
    </subcellularLocation>
</comment>
<feature type="transmembrane region" description="Helical" evidence="7">
    <location>
        <begin position="532"/>
        <end position="558"/>
    </location>
</feature>
<keyword evidence="3" id="KW-1003">Cell membrane</keyword>
<evidence type="ECO:0000256" key="7">
    <source>
        <dbReference type="SAM" id="Phobius"/>
    </source>
</evidence>
<evidence type="ECO:0000313" key="8">
    <source>
        <dbReference type="EMBL" id="BDD08149.1"/>
    </source>
</evidence>
<evidence type="ECO:0000256" key="1">
    <source>
        <dbReference type="ARBA" id="ARBA00004651"/>
    </source>
</evidence>
<feature type="transmembrane region" description="Helical" evidence="7">
    <location>
        <begin position="386"/>
        <end position="406"/>
    </location>
</feature>
<dbReference type="PANTHER" id="PTHR30106">
    <property type="entry name" value="INNER MEMBRANE PROTEIN YEIH-RELATED"/>
    <property type="match status" value="1"/>
</dbReference>
<sequence length="565" mass="61604">MMRRIFEKEDYRAIVVGAFFLLVALGYFGFGHYAEFRPEIERLNATLKKESAQPFRTLAWEEAHAEKASLKAKDSPLGKVLGGLTSKPMKWTDNPLEAFYTKRKVSSDKIKKAETLKLEQDKAYAEAKTAEQIALAAHAKGAGNDALDQTAVKKIASWKNAHAEWKSSAKKAKPGTLWQFDDIMLWGIILTLILGLGCKLAGESFSKFAAGFAGVFGLAVLAYLFSQQAEVKALGIGYAAWAIGLGMLFGNTLGTPEWIKKAARTEYFIKTGLILLGAEILFGKVMAIGLPGMFVAWVVTPVVLVTTFIFGQKVLKIGSKSLNMTISADMSVCGVSAAIATASACKAKKEELTLAVGLSMAFTSIMMVAMPAFIRWIGMPEVLGGAWLGGTLDATGAVVAAGAFLGDTAMNVAATIKMIQNVLIGFVAFFVTMYWTTKVERENDPTAEKVGLSEVWKRFPKFLLGFIGASLIFSSLYEWLGQDMGYSLIDQGVIRSFTKNVRGWLFCLAFVSIGLSTDFRELRTQLKGGKPLILYICGQAFNIVLTLLAAYVMFYLVFPEITETL</sequence>
<protein>
    <submittedName>
        <fullName evidence="8">UPF0324 membrane protein</fullName>
    </submittedName>
</protein>
<evidence type="ECO:0000313" key="9">
    <source>
        <dbReference type="Proteomes" id="UP001348817"/>
    </source>
</evidence>
<feature type="transmembrane region" description="Helical" evidence="7">
    <location>
        <begin position="183"/>
        <end position="201"/>
    </location>
</feature>
<feature type="transmembrane region" description="Helical" evidence="7">
    <location>
        <begin position="418"/>
        <end position="436"/>
    </location>
</feature>
<proteinExistence type="inferred from homology"/>
<reference evidence="8 9" key="1">
    <citation type="submission" date="2021-12" db="EMBL/GenBank/DDBJ databases">
        <title>Genome sequencing of bacteria with rrn-lacking chromosome and rrn-plasmid.</title>
        <authorList>
            <person name="Anda M."/>
            <person name="Iwasaki W."/>
        </authorList>
    </citation>
    <scope>NUCLEOTIDE SEQUENCE [LARGE SCALE GENOMIC DNA]</scope>
    <source>
        <strain evidence="8 9">DSM 100852</strain>
    </source>
</reference>
<dbReference type="AlphaFoldDB" id="A0AAU9D146"/>
<dbReference type="RefSeq" id="WP_338393426.1">
    <property type="nucleotide sequence ID" value="NZ_AP025314.1"/>
</dbReference>
<keyword evidence="9" id="KW-1185">Reference proteome</keyword>
<evidence type="ECO:0000256" key="2">
    <source>
        <dbReference type="ARBA" id="ARBA00007977"/>
    </source>
</evidence>
<dbReference type="InterPro" id="IPR018383">
    <property type="entry name" value="UPF0324_pro"/>
</dbReference>
<keyword evidence="6 7" id="KW-0472">Membrane</keyword>
<evidence type="ECO:0000256" key="3">
    <source>
        <dbReference type="ARBA" id="ARBA00022475"/>
    </source>
</evidence>
<feature type="transmembrane region" description="Helical" evidence="7">
    <location>
        <begin position="352"/>
        <end position="374"/>
    </location>
</feature>
<gene>
    <name evidence="8" type="ORF">FUAX_05810</name>
</gene>
<dbReference type="GO" id="GO:0005886">
    <property type="term" value="C:plasma membrane"/>
    <property type="evidence" value="ECO:0007669"/>
    <property type="project" value="UniProtKB-SubCell"/>
</dbReference>
<organism evidence="8 9">
    <name type="scientific">Fulvitalea axinellae</name>
    <dbReference type="NCBI Taxonomy" id="1182444"/>
    <lineage>
        <taxon>Bacteria</taxon>
        <taxon>Pseudomonadati</taxon>
        <taxon>Bacteroidota</taxon>
        <taxon>Cytophagia</taxon>
        <taxon>Cytophagales</taxon>
        <taxon>Persicobacteraceae</taxon>
        <taxon>Fulvitalea</taxon>
    </lineage>
</organism>
<comment type="similarity">
    <text evidence="2">Belongs to the UPF0324 family.</text>
</comment>
<feature type="transmembrane region" description="Helical" evidence="7">
    <location>
        <begin position="462"/>
        <end position="480"/>
    </location>
</feature>
<feature type="transmembrane region" description="Helical" evidence="7">
    <location>
        <begin position="501"/>
        <end position="520"/>
    </location>
</feature>
<dbReference type="Proteomes" id="UP001348817">
    <property type="component" value="Chromosome"/>
</dbReference>
<dbReference type="KEGG" id="fax:FUAX_05810"/>
<feature type="transmembrane region" description="Helical" evidence="7">
    <location>
        <begin position="267"/>
        <end position="288"/>
    </location>
</feature>
<dbReference type="Pfam" id="PF03601">
    <property type="entry name" value="Cons_hypoth698"/>
    <property type="match status" value="1"/>
</dbReference>
<evidence type="ECO:0000256" key="4">
    <source>
        <dbReference type="ARBA" id="ARBA00022692"/>
    </source>
</evidence>
<keyword evidence="5 7" id="KW-1133">Transmembrane helix</keyword>
<feature type="transmembrane region" description="Helical" evidence="7">
    <location>
        <begin position="238"/>
        <end position="255"/>
    </location>
</feature>
<keyword evidence="4 7" id="KW-0812">Transmembrane</keyword>